<dbReference type="Pfam" id="PF00156">
    <property type="entry name" value="Pribosyltran"/>
    <property type="match status" value="1"/>
</dbReference>
<evidence type="ECO:0000313" key="5">
    <source>
        <dbReference type="Proteomes" id="UP000000346"/>
    </source>
</evidence>
<keyword evidence="2 4" id="KW-0808">Transferase</keyword>
<reference evidence="4 5" key="1">
    <citation type="journal article" date="2010" name="Appl. Environ. Microbiol.">
        <title>The genome sequence of the crenarchaeon Acidilobus saccharovorans supports a new order, Acidilobales, and suggests an important ecological role in terrestrial acidic hot springs.</title>
        <authorList>
            <person name="Mardanov A.V."/>
            <person name="Svetlitchnyi V.A."/>
            <person name="Beletsky A.V."/>
            <person name="Prokofeva M.I."/>
            <person name="Bonch-Osmolovskaya E.A."/>
            <person name="Ravin N.V."/>
            <person name="Skryabin K.G."/>
        </authorList>
    </citation>
    <scope>NUCLEOTIDE SEQUENCE [LARGE SCALE GENOMIC DNA]</scope>
    <source>
        <strain evidence="5">DSM 16705 / JCM 18335 / VKM B-2471 / 345-15</strain>
    </source>
</reference>
<evidence type="ECO:0000256" key="2">
    <source>
        <dbReference type="ARBA" id="ARBA00022679"/>
    </source>
</evidence>
<dbReference type="Proteomes" id="UP000000346">
    <property type="component" value="Chromosome"/>
</dbReference>
<dbReference type="Gene3D" id="3.10.20.30">
    <property type="match status" value="1"/>
</dbReference>
<dbReference type="OrthoDB" id="4952at2157"/>
<dbReference type="FunCoup" id="D9Q081">
    <property type="interactions" value="77"/>
</dbReference>
<feature type="domain" description="Phosphoribosyltransferase" evidence="3">
    <location>
        <begin position="96"/>
        <end position="237"/>
    </location>
</feature>
<dbReference type="CDD" id="cd17040">
    <property type="entry name" value="Ubl_MoaD_like"/>
    <property type="match status" value="1"/>
</dbReference>
<dbReference type="KEGG" id="asc:ASAC_0312"/>
<dbReference type="CDD" id="cd06223">
    <property type="entry name" value="PRTases_typeI"/>
    <property type="match status" value="1"/>
</dbReference>
<evidence type="ECO:0000259" key="3">
    <source>
        <dbReference type="Pfam" id="PF00156"/>
    </source>
</evidence>
<dbReference type="Gene3D" id="3.40.50.2020">
    <property type="match status" value="1"/>
</dbReference>
<dbReference type="InParanoid" id="D9Q081"/>
<dbReference type="EMBL" id="CP001742">
    <property type="protein sequence ID" value="ADL18719.1"/>
    <property type="molecule type" value="Genomic_DNA"/>
</dbReference>
<dbReference type="PANTHER" id="PTHR43363">
    <property type="entry name" value="HYPOXANTHINE PHOSPHORIBOSYLTRANSFERASE"/>
    <property type="match status" value="1"/>
</dbReference>
<organism evidence="4 5">
    <name type="scientific">Acidilobus saccharovorans (strain DSM 16705 / JCM 18335 / VKM B-2471 / 345-15)</name>
    <dbReference type="NCBI Taxonomy" id="666510"/>
    <lineage>
        <taxon>Archaea</taxon>
        <taxon>Thermoproteota</taxon>
        <taxon>Thermoprotei</taxon>
        <taxon>Acidilobales</taxon>
        <taxon>Acidilobaceae</taxon>
        <taxon>Acidilobus</taxon>
    </lineage>
</organism>
<dbReference type="SUPFAM" id="SSF53271">
    <property type="entry name" value="PRTase-like"/>
    <property type="match status" value="1"/>
</dbReference>
<dbReference type="InterPro" id="IPR000836">
    <property type="entry name" value="PRTase_dom"/>
</dbReference>
<dbReference type="eggNOG" id="arCOG00536">
    <property type="taxonomic scope" value="Archaea"/>
</dbReference>
<dbReference type="eggNOG" id="arCOG00040">
    <property type="taxonomic scope" value="Archaea"/>
</dbReference>
<proteinExistence type="predicted"/>
<dbReference type="InterPro" id="IPR012675">
    <property type="entry name" value="Beta-grasp_dom_sf"/>
</dbReference>
<dbReference type="RefSeq" id="WP_013266231.1">
    <property type="nucleotide sequence ID" value="NC_014374.1"/>
</dbReference>
<dbReference type="SUPFAM" id="SSF54285">
    <property type="entry name" value="MoaD/ThiS"/>
    <property type="match status" value="1"/>
</dbReference>
<dbReference type="InterPro" id="IPR029057">
    <property type="entry name" value="PRTase-like"/>
</dbReference>
<dbReference type="HOGENOM" id="CLU_1096674_0_0_2"/>
<gene>
    <name evidence="4" type="ordered locus">ASAC_0312</name>
</gene>
<dbReference type="InterPro" id="IPR016155">
    <property type="entry name" value="Mopterin_synth/thiamin_S_b"/>
</dbReference>
<keyword evidence="1 4" id="KW-0328">Glycosyltransferase</keyword>
<dbReference type="PANTHER" id="PTHR43363:SF1">
    <property type="entry name" value="HYPOXANTHINE-GUANINE PHOSPHORIBOSYLTRANSFERASE"/>
    <property type="match status" value="1"/>
</dbReference>
<evidence type="ECO:0000313" key="4">
    <source>
        <dbReference type="EMBL" id="ADL18719.1"/>
    </source>
</evidence>
<evidence type="ECO:0000256" key="1">
    <source>
        <dbReference type="ARBA" id="ARBA00022676"/>
    </source>
</evidence>
<keyword evidence="5" id="KW-1185">Reference proteome</keyword>
<sequence length="251" mass="28011">MPTTRVKLLAALRDLAGGAQEVLVEGSSWTDVLKKLLSQYPGLSSVLSQDGTPRPGFLVFVDGVDSRLLDRSRQAKEIVVLPVNHGGDDRFQWITWSQIDEAVERIAEKINSSGFRPDAIVCIMRGGLIPGRLLADRLGVEDIGTLEVKLYISPGQRGERPFLRQPLTLPIKDKKVLLVDDVSDSGLTLQFSVQALSLYMPTEIRTAALYIKPWTKLVPDYYADQVSKWIVFPWEVSEFKREVNGQESSNT</sequence>
<protein>
    <submittedName>
        <fullName evidence="4">Purine phosphoribosyltransferase</fullName>
    </submittedName>
</protein>
<dbReference type="STRING" id="666510.ASAC_0312"/>
<name>D9Q081_ACIS3</name>
<dbReference type="GeneID" id="9498535"/>
<dbReference type="AlphaFoldDB" id="D9Q081"/>
<accession>D9Q081</accession>
<dbReference type="GO" id="GO:0016757">
    <property type="term" value="F:glycosyltransferase activity"/>
    <property type="evidence" value="ECO:0007669"/>
    <property type="project" value="UniProtKB-KW"/>
</dbReference>